<dbReference type="GO" id="GO:0032366">
    <property type="term" value="P:intracellular sterol transport"/>
    <property type="evidence" value="ECO:0007669"/>
    <property type="project" value="TreeGrafter"/>
</dbReference>
<dbReference type="Proteomes" id="UP001217754">
    <property type="component" value="Chromosome 2"/>
</dbReference>
<evidence type="ECO:0000256" key="8">
    <source>
        <dbReference type="SAM" id="Phobius"/>
    </source>
</evidence>
<feature type="compositionally biased region" description="Basic and acidic residues" evidence="7">
    <location>
        <begin position="474"/>
        <end position="485"/>
    </location>
</feature>
<feature type="region of interest" description="Disordered" evidence="7">
    <location>
        <begin position="737"/>
        <end position="756"/>
    </location>
</feature>
<proteinExistence type="inferred from homology"/>
<dbReference type="Pfam" id="PF02893">
    <property type="entry name" value="GRAM"/>
    <property type="match status" value="1"/>
</dbReference>
<evidence type="ECO:0000256" key="4">
    <source>
        <dbReference type="ARBA" id="ARBA00022989"/>
    </source>
</evidence>
<dbReference type="GO" id="GO:0140268">
    <property type="term" value="C:endoplasmic reticulum-plasma membrane contact site"/>
    <property type="evidence" value="ECO:0007669"/>
    <property type="project" value="TreeGrafter"/>
</dbReference>
<organism evidence="10 11">
    <name type="scientific">Malassezia japonica</name>
    <dbReference type="NCBI Taxonomy" id="223818"/>
    <lineage>
        <taxon>Eukaryota</taxon>
        <taxon>Fungi</taxon>
        <taxon>Dikarya</taxon>
        <taxon>Basidiomycota</taxon>
        <taxon>Ustilaginomycotina</taxon>
        <taxon>Malasseziomycetes</taxon>
        <taxon>Malasseziales</taxon>
        <taxon>Malasseziaceae</taxon>
        <taxon>Malassezia</taxon>
    </lineage>
</organism>
<keyword evidence="5 8" id="KW-0472">Membrane</keyword>
<feature type="transmembrane region" description="Helical" evidence="8">
    <location>
        <begin position="781"/>
        <end position="800"/>
    </location>
</feature>
<evidence type="ECO:0000256" key="5">
    <source>
        <dbReference type="ARBA" id="ARBA00023136"/>
    </source>
</evidence>
<comment type="similarity">
    <text evidence="2">Belongs to the YSP2 family.</text>
</comment>
<dbReference type="Pfam" id="PF16016">
    <property type="entry name" value="VASt"/>
    <property type="match status" value="1"/>
</dbReference>
<dbReference type="EMBL" id="CP119959">
    <property type="protein sequence ID" value="WFD38833.1"/>
    <property type="molecule type" value="Genomic_DNA"/>
</dbReference>
<feature type="compositionally biased region" description="Acidic residues" evidence="7">
    <location>
        <begin position="498"/>
        <end position="514"/>
    </location>
</feature>
<feature type="compositionally biased region" description="Basic and acidic residues" evidence="7">
    <location>
        <begin position="94"/>
        <end position="110"/>
    </location>
</feature>
<keyword evidence="4 8" id="KW-1133">Transmembrane helix</keyword>
<evidence type="ECO:0000256" key="3">
    <source>
        <dbReference type="ARBA" id="ARBA00022692"/>
    </source>
</evidence>
<dbReference type="Gene3D" id="2.30.29.30">
    <property type="entry name" value="Pleckstrin-homology domain (PH domain)/Phosphotyrosine-binding domain (PTB)"/>
    <property type="match status" value="1"/>
</dbReference>
<feature type="compositionally biased region" description="Polar residues" evidence="7">
    <location>
        <begin position="133"/>
        <end position="168"/>
    </location>
</feature>
<dbReference type="GO" id="GO:0005789">
    <property type="term" value="C:endoplasmic reticulum membrane"/>
    <property type="evidence" value="ECO:0007669"/>
    <property type="project" value="TreeGrafter"/>
</dbReference>
<dbReference type="AlphaFoldDB" id="A0AAF0J9U8"/>
<keyword evidence="6" id="KW-0175">Coiled coil</keyword>
<feature type="domain" description="VASt" evidence="9">
    <location>
        <begin position="534"/>
        <end position="706"/>
    </location>
</feature>
<feature type="compositionally biased region" description="Polar residues" evidence="7">
    <location>
        <begin position="206"/>
        <end position="230"/>
    </location>
</feature>
<dbReference type="InterPro" id="IPR051482">
    <property type="entry name" value="Cholesterol_transport"/>
</dbReference>
<gene>
    <name evidence="10" type="ORF">MJAP1_001797</name>
</gene>
<feature type="region of interest" description="Disordered" evidence="7">
    <location>
        <begin position="267"/>
        <end position="300"/>
    </location>
</feature>
<reference evidence="10" key="1">
    <citation type="submission" date="2023-03" db="EMBL/GenBank/DDBJ databases">
        <title>Mating type loci evolution in Malassezia.</title>
        <authorList>
            <person name="Coelho M.A."/>
        </authorList>
    </citation>
    <scope>NUCLEOTIDE SEQUENCE</scope>
    <source>
        <strain evidence="10">CBS 9431</strain>
    </source>
</reference>
<feature type="region of interest" description="Disordered" evidence="7">
    <location>
        <begin position="1"/>
        <end position="183"/>
    </location>
</feature>
<feature type="region of interest" description="Disordered" evidence="7">
    <location>
        <begin position="710"/>
        <end position="732"/>
    </location>
</feature>
<dbReference type="SMART" id="SM00568">
    <property type="entry name" value="GRAM"/>
    <property type="match status" value="1"/>
</dbReference>
<dbReference type="GO" id="GO:0005886">
    <property type="term" value="C:plasma membrane"/>
    <property type="evidence" value="ECO:0007669"/>
    <property type="project" value="TreeGrafter"/>
</dbReference>
<keyword evidence="3 8" id="KW-0812">Transmembrane</keyword>
<feature type="compositionally biased region" description="Polar residues" evidence="7">
    <location>
        <begin position="715"/>
        <end position="728"/>
    </location>
</feature>
<dbReference type="GO" id="GO:0032934">
    <property type="term" value="F:sterol binding"/>
    <property type="evidence" value="ECO:0007669"/>
    <property type="project" value="TreeGrafter"/>
</dbReference>
<feature type="region of interest" description="Disordered" evidence="7">
    <location>
        <begin position="426"/>
        <end position="451"/>
    </location>
</feature>
<dbReference type="GO" id="GO:0120015">
    <property type="term" value="F:sterol transfer activity"/>
    <property type="evidence" value="ECO:0007669"/>
    <property type="project" value="TreeGrafter"/>
</dbReference>
<evidence type="ECO:0000313" key="11">
    <source>
        <dbReference type="Proteomes" id="UP001217754"/>
    </source>
</evidence>
<feature type="compositionally biased region" description="Polar residues" evidence="7">
    <location>
        <begin position="15"/>
        <end position="25"/>
    </location>
</feature>
<dbReference type="InterPro" id="IPR004182">
    <property type="entry name" value="GRAM"/>
</dbReference>
<dbReference type="GO" id="GO:0032541">
    <property type="term" value="C:cortical endoplasmic reticulum"/>
    <property type="evidence" value="ECO:0007669"/>
    <property type="project" value="TreeGrafter"/>
</dbReference>
<dbReference type="RefSeq" id="XP_060121730.1">
    <property type="nucleotide sequence ID" value="XM_060265747.1"/>
</dbReference>
<dbReference type="GO" id="GO:0005739">
    <property type="term" value="C:mitochondrion"/>
    <property type="evidence" value="ECO:0007669"/>
    <property type="project" value="TreeGrafter"/>
</dbReference>
<dbReference type="InterPro" id="IPR031968">
    <property type="entry name" value="VASt"/>
</dbReference>
<dbReference type="GeneID" id="85225446"/>
<feature type="coiled-coil region" evidence="6">
    <location>
        <begin position="848"/>
        <end position="875"/>
    </location>
</feature>
<protein>
    <recommendedName>
        <fullName evidence="9">VASt domain-containing protein</fullName>
    </recommendedName>
</protein>
<dbReference type="PROSITE" id="PS51778">
    <property type="entry name" value="VAST"/>
    <property type="match status" value="1"/>
</dbReference>
<accession>A0AAF0J9U8</accession>
<evidence type="ECO:0000256" key="6">
    <source>
        <dbReference type="SAM" id="Coils"/>
    </source>
</evidence>
<feature type="compositionally biased region" description="Basic and acidic residues" evidence="7">
    <location>
        <begin position="267"/>
        <end position="276"/>
    </location>
</feature>
<dbReference type="PANTHER" id="PTHR23319">
    <property type="entry name" value="GRAM DOMAIN CONTAINING 1B, ISOFORM E"/>
    <property type="match status" value="1"/>
</dbReference>
<sequence length="885" mass="96536">MPPFANSPLKRSESMKQPQTPSGKQKLNRHEIARLASIQDDGTPLSDTEGLANGDGVANPAQDAEQTRGRRRAVSGPQGMLRSSSTTITPLEVPKGKMEPPRTGDTENKPSMELARVPSATQDGQTRPAPALTNLNALPTSLGSTDPSSVRRSSTIATDVPRLNTTQLDGPPGEDAHDEAETITSNPATGAYRDLTTGAVVETDNDGNQAEPTTHPNIRSTDGNPGSTATSPMIGGSSELEMPGLEAAAEFLSHDRKLTRVATVDGTEHAPGHERGQFLPGGPHDEDGAGDGWQDNPPVTGFAVASSKRNADFHALFPSVPEDDFLIENYGCAISRDLLIQGRMYVSEAHVCFYSSIFGWVTSIVVPFSEIISIEKRNTAYLIPNAIQLKTLQNKYLFSSLVTRDLTYSMLVNIWRLSQPSATTQEHAVATDAASEAQSDEEQEKSKDSICTSKALSKRERLRKRLAVARHQAKKGDNSSVDGHDGASGTAASASMDADQDADTESSSEDEGEGATDKVHEPTQCNCDKDKLHLGNIVLDEAFPATVRQLFDLLFTTDFIATFLTDNQHLNELQIGEWEDENLSSKEVTAARKVSYIKPLNGPIGPKQTRCDIVEEQLHIDFDDYCTTMTTTRTPDVPNGSSFAVKTRTCFTWAENNQTKLYVTCAVEWTGRSMIRGIIDKASIEGQKQYYQDLSTALRKHIEEHPDQYARTLPKPNQSSTPRQSVASVMSAAKQVPVSPTSSLRSPQVAEEKPSEPASLWDTVYDTTMSFSEALNTRPTVLLLGTLIVLLLLSHVVLFFRGSPGVSRDPSYPHHLLSPLAAKQQQPFTLRHASVMIEDEVQQALDALAHSRRLTEALEQEIQVLRETIQAQTRQHRDKIDGSPP</sequence>
<dbReference type="CDD" id="cd13220">
    <property type="entry name" value="PH-GRAM_GRAMDC"/>
    <property type="match status" value="1"/>
</dbReference>
<feature type="compositionally biased region" description="Basic and acidic residues" evidence="7">
    <location>
        <begin position="515"/>
        <end position="525"/>
    </location>
</feature>
<comment type="subcellular location">
    <subcellularLocation>
        <location evidence="1">Membrane</location>
        <topology evidence="1">Single-pass membrane protein</topology>
    </subcellularLocation>
</comment>
<feature type="region of interest" description="Disordered" evidence="7">
    <location>
        <begin position="468"/>
        <end position="525"/>
    </location>
</feature>
<name>A0AAF0J9U8_9BASI</name>
<keyword evidence="11" id="KW-1185">Reference proteome</keyword>
<evidence type="ECO:0000256" key="2">
    <source>
        <dbReference type="ARBA" id="ARBA00006582"/>
    </source>
</evidence>
<evidence type="ECO:0000313" key="10">
    <source>
        <dbReference type="EMBL" id="WFD38833.1"/>
    </source>
</evidence>
<dbReference type="PANTHER" id="PTHR23319:SF4">
    <property type="entry name" value="GRAM DOMAIN CONTAINING 1B, ISOFORM E"/>
    <property type="match status" value="1"/>
</dbReference>
<evidence type="ECO:0000259" key="9">
    <source>
        <dbReference type="PROSITE" id="PS51778"/>
    </source>
</evidence>
<dbReference type="InterPro" id="IPR011993">
    <property type="entry name" value="PH-like_dom_sf"/>
</dbReference>
<evidence type="ECO:0000256" key="7">
    <source>
        <dbReference type="SAM" id="MobiDB-lite"/>
    </source>
</evidence>
<feature type="region of interest" description="Disordered" evidence="7">
    <location>
        <begin position="202"/>
        <end position="230"/>
    </location>
</feature>
<evidence type="ECO:0000256" key="1">
    <source>
        <dbReference type="ARBA" id="ARBA00004167"/>
    </source>
</evidence>